<dbReference type="EMBL" id="BAABJR010000034">
    <property type="protein sequence ID" value="GAA5217621.1"/>
    <property type="molecule type" value="Genomic_DNA"/>
</dbReference>
<keyword evidence="3" id="KW-1185">Reference proteome</keyword>
<sequence>MLCNAYLLEGAMSARTLHLGELAHIVGQGVGERSPRGEYPLDPDLRDEADNLMLLCADQHGEIDAQGALDVFSVERLRRLKQEHEDRIRHLTGLGPDRATTVVRLLGSVHGQAVELSRQTAADAVTAQHRYPLFLESYARHGVEIDLRQIPGEHPVPSEDSVRAAAGSRTYYEHAVRMIDDVLERRLRVGVERDAVQHVSVFGFARLPLLVYLGARLDDTVPTDVFQRHRVEESWRWPDRNGVGVRFAVNVDQDVPAGDDAVVVVNVSGRIGRHEVPEGLSAQRRYVINPVGVSTGPDILRERASLGLLEGALREFWALLEVEAKAVRRLHVLPALPMSAAVTLGRVHHFQVHPQLVIYERLAGAYVSTLEIGRSAS</sequence>
<comment type="caution">
    <text evidence="2">The sequence shown here is derived from an EMBL/GenBank/DDBJ whole genome shotgun (WGS) entry which is preliminary data.</text>
</comment>
<organism evidence="2 3">
    <name type="scientific">Streptomyces thinghirensis</name>
    <dbReference type="NCBI Taxonomy" id="551547"/>
    <lineage>
        <taxon>Bacteria</taxon>
        <taxon>Bacillati</taxon>
        <taxon>Actinomycetota</taxon>
        <taxon>Actinomycetes</taxon>
        <taxon>Kitasatosporales</taxon>
        <taxon>Streptomycetaceae</taxon>
        <taxon>Streptomyces</taxon>
    </lineage>
</organism>
<dbReference type="InterPro" id="IPR040836">
    <property type="entry name" value="SAVED"/>
</dbReference>
<dbReference type="NCBIfam" id="NF033611">
    <property type="entry name" value="SAVED"/>
    <property type="match status" value="1"/>
</dbReference>
<dbReference type="RefSeq" id="WP_345638612.1">
    <property type="nucleotide sequence ID" value="NZ_BAABJR010000034.1"/>
</dbReference>
<evidence type="ECO:0000313" key="2">
    <source>
        <dbReference type="EMBL" id="GAA5217621.1"/>
    </source>
</evidence>
<feature type="domain" description="SMODS-associated and fused to various effectors" evidence="1">
    <location>
        <begin position="185"/>
        <end position="372"/>
    </location>
</feature>
<evidence type="ECO:0000259" key="1">
    <source>
        <dbReference type="Pfam" id="PF18145"/>
    </source>
</evidence>
<dbReference type="Proteomes" id="UP001499878">
    <property type="component" value="Unassembled WGS sequence"/>
</dbReference>
<dbReference type="Pfam" id="PF18145">
    <property type="entry name" value="SAVED"/>
    <property type="match status" value="1"/>
</dbReference>
<accession>A0ABP9TH92</accession>
<evidence type="ECO:0000313" key="3">
    <source>
        <dbReference type="Proteomes" id="UP001499878"/>
    </source>
</evidence>
<name>A0ABP9TH92_9ACTN</name>
<gene>
    <name evidence="2" type="ORF">GCM10023323_75330</name>
</gene>
<reference evidence="3" key="1">
    <citation type="journal article" date="2019" name="Int. J. Syst. Evol. Microbiol.">
        <title>The Global Catalogue of Microorganisms (GCM) 10K type strain sequencing project: providing services to taxonomists for standard genome sequencing and annotation.</title>
        <authorList>
            <consortium name="The Broad Institute Genomics Platform"/>
            <consortium name="The Broad Institute Genome Sequencing Center for Infectious Disease"/>
            <person name="Wu L."/>
            <person name="Ma J."/>
        </authorList>
    </citation>
    <scope>NUCLEOTIDE SEQUENCE [LARGE SCALE GENOMIC DNA]</scope>
    <source>
        <strain evidence="3">JCM 18306</strain>
    </source>
</reference>
<proteinExistence type="predicted"/>
<protein>
    <submittedName>
        <fullName evidence="2">SAVED domain-containing protein</fullName>
    </submittedName>
</protein>